<reference evidence="2 3" key="1">
    <citation type="journal article" date="2019" name="Sci. Rep.">
        <title>Orb-weaving spider Araneus ventricosus genome elucidates the spidroin gene catalogue.</title>
        <authorList>
            <person name="Kono N."/>
            <person name="Nakamura H."/>
            <person name="Ohtoshi R."/>
            <person name="Moran D.A.P."/>
            <person name="Shinohara A."/>
            <person name="Yoshida Y."/>
            <person name="Fujiwara M."/>
            <person name="Mori M."/>
            <person name="Tomita M."/>
            <person name="Arakawa K."/>
        </authorList>
    </citation>
    <scope>NUCLEOTIDE SEQUENCE [LARGE SCALE GENOMIC DNA]</scope>
</reference>
<dbReference type="AlphaFoldDB" id="A0A4Y2BVE7"/>
<feature type="compositionally biased region" description="Low complexity" evidence="1">
    <location>
        <begin position="19"/>
        <end position="35"/>
    </location>
</feature>
<evidence type="ECO:0000313" key="2">
    <source>
        <dbReference type="EMBL" id="GBL95913.1"/>
    </source>
</evidence>
<feature type="region of interest" description="Disordered" evidence="1">
    <location>
        <begin position="9"/>
        <end position="35"/>
    </location>
</feature>
<evidence type="ECO:0000256" key="1">
    <source>
        <dbReference type="SAM" id="MobiDB-lite"/>
    </source>
</evidence>
<name>A0A4Y2BVE7_ARAVE</name>
<accession>A0A4Y2BVE7</accession>
<comment type="caution">
    <text evidence="2">The sequence shown here is derived from an EMBL/GenBank/DDBJ whole genome shotgun (WGS) entry which is preliminary data.</text>
</comment>
<dbReference type="Proteomes" id="UP000499080">
    <property type="component" value="Unassembled WGS sequence"/>
</dbReference>
<keyword evidence="3" id="KW-1185">Reference proteome</keyword>
<organism evidence="2 3">
    <name type="scientific">Araneus ventricosus</name>
    <name type="common">Orbweaver spider</name>
    <name type="synonym">Epeira ventricosa</name>
    <dbReference type="NCBI Taxonomy" id="182803"/>
    <lineage>
        <taxon>Eukaryota</taxon>
        <taxon>Metazoa</taxon>
        <taxon>Ecdysozoa</taxon>
        <taxon>Arthropoda</taxon>
        <taxon>Chelicerata</taxon>
        <taxon>Arachnida</taxon>
        <taxon>Araneae</taxon>
        <taxon>Araneomorphae</taxon>
        <taxon>Entelegynae</taxon>
        <taxon>Araneoidea</taxon>
        <taxon>Araneidae</taxon>
        <taxon>Araneus</taxon>
    </lineage>
</organism>
<gene>
    <name evidence="2" type="ORF">AVEN_227146_1</name>
</gene>
<dbReference type="EMBL" id="BGPR01000115">
    <property type="protein sequence ID" value="GBL95913.1"/>
    <property type="molecule type" value="Genomic_DNA"/>
</dbReference>
<sequence length="97" mass="10823">MIKWIFPLVPHSPKTNGGQSRSSESTSSLQTSSETFLLLPSTERELVTGAPPHGRWRGVIEGLGCLHTHKKCKKHGRGKSDKCYATCVTGFIRWIRM</sequence>
<protein>
    <submittedName>
        <fullName evidence="2">Uncharacterized protein</fullName>
    </submittedName>
</protein>
<evidence type="ECO:0000313" key="3">
    <source>
        <dbReference type="Proteomes" id="UP000499080"/>
    </source>
</evidence>
<proteinExistence type="predicted"/>